<evidence type="ECO:0000259" key="9">
    <source>
        <dbReference type="SMART" id="SM00977"/>
    </source>
</evidence>
<keyword evidence="2 8" id="KW-0963">Cytoplasm</keyword>
<dbReference type="Gene3D" id="3.40.50.620">
    <property type="entry name" value="HUPs"/>
    <property type="match status" value="1"/>
</dbReference>
<dbReference type="EMBL" id="BOPZ01000029">
    <property type="protein sequence ID" value="GIM30178.1"/>
    <property type="molecule type" value="Genomic_DNA"/>
</dbReference>
<dbReference type="AlphaFoldDB" id="A0A919S2S5"/>
<dbReference type="Pfam" id="PF01171">
    <property type="entry name" value="ATP_bind_3"/>
    <property type="match status" value="1"/>
</dbReference>
<dbReference type="GO" id="GO:0005737">
    <property type="term" value="C:cytoplasm"/>
    <property type="evidence" value="ECO:0007669"/>
    <property type="project" value="UniProtKB-SubCell"/>
</dbReference>
<feature type="domain" description="Lysidine-tRNA(Ile) synthetase C-terminal" evidence="9">
    <location>
        <begin position="392"/>
        <end position="464"/>
    </location>
</feature>
<dbReference type="Pfam" id="PF11734">
    <property type="entry name" value="TilS_C"/>
    <property type="match status" value="1"/>
</dbReference>
<dbReference type="EC" id="6.3.4.19" evidence="8"/>
<sequence>MKDKVINFIKYNNMIKKGEKILVATSGGPDSMCLLHILYSLKDELDVTVYAAHVNHMLRGDEALADEEYVRDFCENKGISCFVKRVDINEVSKQKGISSEMAGREERYDFFKQLMEQHQLSKVAIAHNANDQAETLLMRIMRGTGLEGLVGIKPVRDDIFIRPILCFTREEVEEYCKKEQLKPRIDKTNLESIYSRNRVRLEMIPFIKEYFNKDIVSTLNRLASLAYIDSNYIEEVVDLKYKRFCYNNDQHKLIIREEAFSEHEAILTRIIRRALGNLIGTSYNFEMKHIYDVISLQQGETGKMLFLPNKVKITNIYGEIAIDLNSNKKESLLDYILQYPRDMFSHNEEKILNVPNFEYQISMKILSNKGNLDFIKDDLIKYFDYDKIKENIIIRNRRDGDRIIPHGMNGTKKLKNIFIDEKIPQDMRGKIPLVCFDNDIAWVVGLKVSNTFKVTKDTKNILQIKLIERNYKDERTH</sequence>
<dbReference type="GO" id="GO:0006400">
    <property type="term" value="P:tRNA modification"/>
    <property type="evidence" value="ECO:0007669"/>
    <property type="project" value="UniProtKB-UniRule"/>
</dbReference>
<organism evidence="10 11">
    <name type="scientific">Clostridium polyendosporum</name>
    <dbReference type="NCBI Taxonomy" id="69208"/>
    <lineage>
        <taxon>Bacteria</taxon>
        <taxon>Bacillati</taxon>
        <taxon>Bacillota</taxon>
        <taxon>Clostridia</taxon>
        <taxon>Eubacteriales</taxon>
        <taxon>Clostridiaceae</taxon>
        <taxon>Clostridium</taxon>
    </lineage>
</organism>
<keyword evidence="6 8" id="KW-0067">ATP-binding</keyword>
<keyword evidence="3 8" id="KW-0436">Ligase</keyword>
<dbReference type="InterPro" id="IPR014729">
    <property type="entry name" value="Rossmann-like_a/b/a_fold"/>
</dbReference>
<dbReference type="HAMAP" id="MF_01161">
    <property type="entry name" value="tRNA_Ile_lys_synt"/>
    <property type="match status" value="1"/>
</dbReference>
<evidence type="ECO:0000256" key="1">
    <source>
        <dbReference type="ARBA" id="ARBA00004496"/>
    </source>
</evidence>
<dbReference type="SMART" id="SM00977">
    <property type="entry name" value="TilS_C"/>
    <property type="match status" value="1"/>
</dbReference>
<dbReference type="PANTHER" id="PTHR43033:SF1">
    <property type="entry name" value="TRNA(ILE)-LYSIDINE SYNTHASE-RELATED"/>
    <property type="match status" value="1"/>
</dbReference>
<dbReference type="InterPro" id="IPR012795">
    <property type="entry name" value="tRNA_Ile_lys_synt_N"/>
</dbReference>
<dbReference type="GO" id="GO:0032267">
    <property type="term" value="F:tRNA(Ile)-lysidine synthase activity"/>
    <property type="evidence" value="ECO:0007669"/>
    <property type="project" value="UniProtKB-EC"/>
</dbReference>
<dbReference type="RefSeq" id="WP_212904856.1">
    <property type="nucleotide sequence ID" value="NZ_BOPZ01000029.1"/>
</dbReference>
<evidence type="ECO:0000256" key="8">
    <source>
        <dbReference type="HAMAP-Rule" id="MF_01161"/>
    </source>
</evidence>
<comment type="similarity">
    <text evidence="8">Belongs to the tRNA(Ile)-lysidine synthase family.</text>
</comment>
<keyword evidence="4 8" id="KW-0819">tRNA processing</keyword>
<dbReference type="InterPro" id="IPR012094">
    <property type="entry name" value="tRNA_Ile_lys_synt"/>
</dbReference>
<comment type="subcellular location">
    <subcellularLocation>
        <location evidence="1 8">Cytoplasm</location>
    </subcellularLocation>
</comment>
<evidence type="ECO:0000256" key="5">
    <source>
        <dbReference type="ARBA" id="ARBA00022741"/>
    </source>
</evidence>
<keyword evidence="5 8" id="KW-0547">Nucleotide-binding</keyword>
<gene>
    <name evidence="8 10" type="primary">tilS</name>
    <name evidence="10" type="ORF">CPJCM30710_28440</name>
</gene>
<evidence type="ECO:0000256" key="6">
    <source>
        <dbReference type="ARBA" id="ARBA00022840"/>
    </source>
</evidence>
<comment type="caution">
    <text evidence="10">The sequence shown here is derived from an EMBL/GenBank/DDBJ whole genome shotgun (WGS) entry which is preliminary data.</text>
</comment>
<reference evidence="10" key="1">
    <citation type="submission" date="2021-03" db="EMBL/GenBank/DDBJ databases">
        <title>Taxonomic study of Clostridium polyendosporum from meadow-gley soil under rice.</title>
        <authorList>
            <person name="Kobayashi H."/>
            <person name="Tanizawa Y."/>
            <person name="Yagura M."/>
        </authorList>
    </citation>
    <scope>NUCLEOTIDE SEQUENCE</scope>
    <source>
        <strain evidence="10">JCM 30710</strain>
    </source>
</reference>
<dbReference type="InterPro" id="IPR011063">
    <property type="entry name" value="TilS/TtcA_N"/>
</dbReference>
<dbReference type="NCBIfam" id="TIGR02433">
    <property type="entry name" value="lysidine_TilS_C"/>
    <property type="match status" value="1"/>
</dbReference>
<feature type="binding site" evidence="8">
    <location>
        <begin position="26"/>
        <end position="31"/>
    </location>
    <ligand>
        <name>ATP</name>
        <dbReference type="ChEBI" id="CHEBI:30616"/>
    </ligand>
</feature>
<name>A0A919S2S5_9CLOT</name>
<evidence type="ECO:0000256" key="2">
    <source>
        <dbReference type="ARBA" id="ARBA00022490"/>
    </source>
</evidence>
<evidence type="ECO:0000256" key="3">
    <source>
        <dbReference type="ARBA" id="ARBA00022598"/>
    </source>
</evidence>
<dbReference type="PANTHER" id="PTHR43033">
    <property type="entry name" value="TRNA(ILE)-LYSIDINE SYNTHASE-RELATED"/>
    <property type="match status" value="1"/>
</dbReference>
<dbReference type="SUPFAM" id="SSF82829">
    <property type="entry name" value="MesJ substrate recognition domain-like"/>
    <property type="match status" value="1"/>
</dbReference>
<evidence type="ECO:0000313" key="11">
    <source>
        <dbReference type="Proteomes" id="UP000679179"/>
    </source>
</evidence>
<evidence type="ECO:0000313" key="10">
    <source>
        <dbReference type="EMBL" id="GIM30178.1"/>
    </source>
</evidence>
<evidence type="ECO:0000256" key="7">
    <source>
        <dbReference type="ARBA" id="ARBA00048539"/>
    </source>
</evidence>
<accession>A0A919S2S5</accession>
<proteinExistence type="inferred from homology"/>
<dbReference type="SUPFAM" id="SSF52402">
    <property type="entry name" value="Adenine nucleotide alpha hydrolases-like"/>
    <property type="match status" value="1"/>
</dbReference>
<dbReference type="NCBIfam" id="TIGR02432">
    <property type="entry name" value="lysidine_TilS_N"/>
    <property type="match status" value="1"/>
</dbReference>
<evidence type="ECO:0000256" key="4">
    <source>
        <dbReference type="ARBA" id="ARBA00022694"/>
    </source>
</evidence>
<comment type="domain">
    <text evidence="8">The N-terminal region contains the highly conserved SGGXDS motif, predicted to be a P-loop motif involved in ATP binding.</text>
</comment>
<dbReference type="InterPro" id="IPR020825">
    <property type="entry name" value="Phe-tRNA_synthase-like_B3/B4"/>
</dbReference>
<dbReference type="CDD" id="cd01992">
    <property type="entry name" value="TilS_N"/>
    <property type="match status" value="1"/>
</dbReference>
<dbReference type="SUPFAM" id="SSF56037">
    <property type="entry name" value="PheT/TilS domain"/>
    <property type="match status" value="1"/>
</dbReference>
<dbReference type="Gene3D" id="3.50.40.10">
    <property type="entry name" value="Phenylalanyl-trna Synthetase, Chain B, domain 3"/>
    <property type="match status" value="1"/>
</dbReference>
<comment type="function">
    <text evidence="8">Ligates lysine onto the cytidine present at position 34 of the AUA codon-specific tRNA(Ile) that contains the anticodon CAU, in an ATP-dependent manner. Cytidine is converted to lysidine, thus changing the amino acid specificity of the tRNA from methionine to isoleucine.</text>
</comment>
<dbReference type="GO" id="GO:0005524">
    <property type="term" value="F:ATP binding"/>
    <property type="evidence" value="ECO:0007669"/>
    <property type="project" value="UniProtKB-UniRule"/>
</dbReference>
<protein>
    <recommendedName>
        <fullName evidence="8">tRNA(Ile)-lysidine synthase</fullName>
        <ecNumber evidence="8">6.3.4.19</ecNumber>
    </recommendedName>
    <alternativeName>
        <fullName evidence="8">tRNA(Ile)-2-lysyl-cytidine synthase</fullName>
    </alternativeName>
    <alternativeName>
        <fullName evidence="8">tRNA(Ile)-lysidine synthetase</fullName>
    </alternativeName>
</protein>
<dbReference type="Gene3D" id="1.20.59.20">
    <property type="match status" value="1"/>
</dbReference>
<comment type="catalytic activity">
    <reaction evidence="7 8">
        <text>cytidine(34) in tRNA(Ile2) + L-lysine + ATP = lysidine(34) in tRNA(Ile2) + AMP + diphosphate + H(+)</text>
        <dbReference type="Rhea" id="RHEA:43744"/>
        <dbReference type="Rhea" id="RHEA-COMP:10625"/>
        <dbReference type="Rhea" id="RHEA-COMP:10670"/>
        <dbReference type="ChEBI" id="CHEBI:15378"/>
        <dbReference type="ChEBI" id="CHEBI:30616"/>
        <dbReference type="ChEBI" id="CHEBI:32551"/>
        <dbReference type="ChEBI" id="CHEBI:33019"/>
        <dbReference type="ChEBI" id="CHEBI:82748"/>
        <dbReference type="ChEBI" id="CHEBI:83665"/>
        <dbReference type="ChEBI" id="CHEBI:456215"/>
        <dbReference type="EC" id="6.3.4.19"/>
    </reaction>
</comment>
<keyword evidence="11" id="KW-1185">Reference proteome</keyword>
<dbReference type="InterPro" id="IPR012796">
    <property type="entry name" value="Lysidine-tRNA-synth_C"/>
</dbReference>
<dbReference type="Proteomes" id="UP000679179">
    <property type="component" value="Unassembled WGS sequence"/>
</dbReference>